<keyword evidence="3" id="KW-1185">Reference proteome</keyword>
<gene>
    <name evidence="2" type="ORF">F511_10225</name>
</gene>
<proteinExistence type="predicted"/>
<dbReference type="AlphaFoldDB" id="A0A2Z7BUE5"/>
<feature type="compositionally biased region" description="Basic and acidic residues" evidence="1">
    <location>
        <begin position="610"/>
        <end position="633"/>
    </location>
</feature>
<organism evidence="2 3">
    <name type="scientific">Dorcoceras hygrometricum</name>
    <dbReference type="NCBI Taxonomy" id="472368"/>
    <lineage>
        <taxon>Eukaryota</taxon>
        <taxon>Viridiplantae</taxon>
        <taxon>Streptophyta</taxon>
        <taxon>Embryophyta</taxon>
        <taxon>Tracheophyta</taxon>
        <taxon>Spermatophyta</taxon>
        <taxon>Magnoliopsida</taxon>
        <taxon>eudicotyledons</taxon>
        <taxon>Gunneridae</taxon>
        <taxon>Pentapetalae</taxon>
        <taxon>asterids</taxon>
        <taxon>lamiids</taxon>
        <taxon>Lamiales</taxon>
        <taxon>Gesneriaceae</taxon>
        <taxon>Didymocarpoideae</taxon>
        <taxon>Trichosporeae</taxon>
        <taxon>Loxocarpinae</taxon>
        <taxon>Dorcoceras</taxon>
    </lineage>
</organism>
<feature type="compositionally biased region" description="Basic and acidic residues" evidence="1">
    <location>
        <begin position="642"/>
        <end position="657"/>
    </location>
</feature>
<accession>A0A2Z7BUE5</accession>
<name>A0A2Z7BUE5_9LAMI</name>
<feature type="region of interest" description="Disordered" evidence="1">
    <location>
        <begin position="592"/>
        <end position="657"/>
    </location>
</feature>
<protein>
    <submittedName>
        <fullName evidence="2">Splicing factor 3B subunit 1-like</fullName>
    </submittedName>
</protein>
<dbReference type="Proteomes" id="UP000250235">
    <property type="component" value="Unassembled WGS sequence"/>
</dbReference>
<evidence type="ECO:0000256" key="1">
    <source>
        <dbReference type="SAM" id="MobiDB-lite"/>
    </source>
</evidence>
<dbReference type="EMBL" id="KV002460">
    <property type="protein sequence ID" value="KZV38004.1"/>
    <property type="molecule type" value="Genomic_DNA"/>
</dbReference>
<feature type="region of interest" description="Disordered" evidence="1">
    <location>
        <begin position="435"/>
        <end position="455"/>
    </location>
</feature>
<evidence type="ECO:0000313" key="3">
    <source>
        <dbReference type="Proteomes" id="UP000250235"/>
    </source>
</evidence>
<reference evidence="2 3" key="1">
    <citation type="journal article" date="2015" name="Proc. Natl. Acad. Sci. U.S.A.">
        <title>The resurrection genome of Boea hygrometrica: A blueprint for survival of dehydration.</title>
        <authorList>
            <person name="Xiao L."/>
            <person name="Yang G."/>
            <person name="Zhang L."/>
            <person name="Yang X."/>
            <person name="Zhao S."/>
            <person name="Ji Z."/>
            <person name="Zhou Q."/>
            <person name="Hu M."/>
            <person name="Wang Y."/>
            <person name="Chen M."/>
            <person name="Xu Y."/>
            <person name="Jin H."/>
            <person name="Xiao X."/>
            <person name="Hu G."/>
            <person name="Bao F."/>
            <person name="Hu Y."/>
            <person name="Wan P."/>
            <person name="Li L."/>
            <person name="Deng X."/>
            <person name="Kuang T."/>
            <person name="Xiang C."/>
            <person name="Zhu J.K."/>
            <person name="Oliver M.J."/>
            <person name="He Y."/>
        </authorList>
    </citation>
    <scope>NUCLEOTIDE SEQUENCE [LARGE SCALE GENOMIC DNA]</scope>
    <source>
        <strain evidence="3">cv. XS01</strain>
    </source>
</reference>
<sequence>MAAMFKALESSGLRGFLGCSSGIYEADLVAFFHNALVRENSMVSTIQGKSVEITEEQFSGIFELPTEGLYDLSEVPKDLIFDARSIFSKSGEQVQTSCKKRKMKYEFRLLNDILAKNVTVKAGSFDVVTHERFLLMTAIHCGRKINRVLNVKTVGTYVAKQKGIDDGSEGDEPVMATAAVVKKKPVTKKRTAPTTAEPIAKKKRTTLGRAAPVDKNLALVTVAQDVEPISTFLAVTPHLEEPEIMRSDEIEIEHSIAVNDEDDNLDGAENETARKMASFTAPKQFLKEPLRSVEDDNMSGFKQQSKLIEIEKETDKEKEIEPVVTEELSLEEITDIEDTEPLSKALELTSKSSLSDEESMSIDDILKQIPEDMMLPSVTALREKILDEISSFFHSFSLRRLASLESVKDIVEQQDKVLTWAETVARGLDEQLISSDSSSSSVHTDPDSLSTSSSSASPLDFIADIPQLEQSPAVIIHISTPTADVTTPDFTESFSQLRASVNQIKFEQVQSRYDVDKLKDVLLLHISNLERRFTEILDQQDRVYRELDIIRKDVQDQKATLSNDLMEFRVRAQENFNTLTSQFSELVDYINRGGDAKKGEGSSSRGPQPPDDRSRPDSKDSSIGRGSRSEPARKRGGGGGSHRREGSGRDWKYWLNL</sequence>
<evidence type="ECO:0000313" key="2">
    <source>
        <dbReference type="EMBL" id="KZV38004.1"/>
    </source>
</evidence>